<dbReference type="EMBL" id="PYWC01000024">
    <property type="protein sequence ID" value="PWW77269.1"/>
    <property type="molecule type" value="Genomic_DNA"/>
</dbReference>
<protein>
    <submittedName>
        <fullName evidence="2">Uncharacterized protein</fullName>
    </submittedName>
</protein>
<evidence type="ECO:0000256" key="1">
    <source>
        <dbReference type="SAM" id="MobiDB-lite"/>
    </source>
</evidence>
<accession>A0A317SSA8</accession>
<feature type="region of interest" description="Disordered" evidence="1">
    <location>
        <begin position="34"/>
        <end position="67"/>
    </location>
</feature>
<dbReference type="AlphaFoldDB" id="A0A317SSA8"/>
<gene>
    <name evidence="2" type="ORF">C7212DRAFT_317118</name>
</gene>
<feature type="compositionally biased region" description="Low complexity" evidence="1">
    <location>
        <begin position="34"/>
        <end position="57"/>
    </location>
</feature>
<keyword evidence="3" id="KW-1185">Reference proteome</keyword>
<name>A0A317SSA8_9PEZI</name>
<proteinExistence type="predicted"/>
<evidence type="ECO:0000313" key="3">
    <source>
        <dbReference type="Proteomes" id="UP000246991"/>
    </source>
</evidence>
<evidence type="ECO:0000313" key="2">
    <source>
        <dbReference type="EMBL" id="PWW77269.1"/>
    </source>
</evidence>
<organism evidence="2 3">
    <name type="scientific">Tuber magnatum</name>
    <name type="common">white Piedmont truffle</name>
    <dbReference type="NCBI Taxonomy" id="42249"/>
    <lineage>
        <taxon>Eukaryota</taxon>
        <taxon>Fungi</taxon>
        <taxon>Dikarya</taxon>
        <taxon>Ascomycota</taxon>
        <taxon>Pezizomycotina</taxon>
        <taxon>Pezizomycetes</taxon>
        <taxon>Pezizales</taxon>
        <taxon>Tuberaceae</taxon>
        <taxon>Tuber</taxon>
    </lineage>
</organism>
<dbReference type="Proteomes" id="UP000246991">
    <property type="component" value="Unassembled WGS sequence"/>
</dbReference>
<comment type="caution">
    <text evidence="2">The sequence shown here is derived from an EMBL/GenBank/DDBJ whole genome shotgun (WGS) entry which is preliminary data.</text>
</comment>
<reference evidence="2 3" key="1">
    <citation type="submission" date="2018-03" db="EMBL/GenBank/DDBJ databases">
        <title>Genomes of Pezizomycetes fungi and the evolution of truffles.</title>
        <authorList>
            <person name="Murat C."/>
            <person name="Payen T."/>
            <person name="Noel B."/>
            <person name="Kuo A."/>
            <person name="Martin F.M."/>
        </authorList>
    </citation>
    <scope>NUCLEOTIDE SEQUENCE [LARGE SCALE GENOMIC DNA]</scope>
    <source>
        <strain evidence="2">091103-1</strain>
    </source>
</reference>
<dbReference type="STRING" id="42249.A0A317SSA8"/>
<sequence length="101" mass="10486">MASQIPVGLVLQGLQTTPPGLLLHLSTAVTSSWSSASKTAQATKGTTKGTSGINGKSATPVKHPTTELPDFMKAYPELRPPRYSGPPLLARGILQSAFGKS</sequence>
<feature type="non-terminal residue" evidence="2">
    <location>
        <position position="101"/>
    </location>
</feature>